<protein>
    <recommendedName>
        <fullName evidence="4">PD-(D/E)XK endonuclease-like domain-containing protein</fullName>
    </recommendedName>
</protein>
<dbReference type="STRING" id="77635.BISU_2052"/>
<accession>A0A087DTK0</accession>
<dbReference type="AlphaFoldDB" id="A0A087DTK0"/>
<comment type="caution">
    <text evidence="2">The sequence shown here is derived from an EMBL/GenBank/DDBJ whole genome shotgun (WGS) entry which is preliminary data.</text>
</comment>
<feature type="compositionally biased region" description="Basic residues" evidence="1">
    <location>
        <begin position="7"/>
        <end position="18"/>
    </location>
</feature>
<organism evidence="2 3">
    <name type="scientific">Bifidobacterium subtile</name>
    <dbReference type="NCBI Taxonomy" id="77635"/>
    <lineage>
        <taxon>Bacteria</taxon>
        <taxon>Bacillati</taxon>
        <taxon>Actinomycetota</taxon>
        <taxon>Actinomycetes</taxon>
        <taxon>Bifidobacteriales</taxon>
        <taxon>Bifidobacteriaceae</taxon>
        <taxon>Bifidobacterium</taxon>
    </lineage>
</organism>
<evidence type="ECO:0000256" key="1">
    <source>
        <dbReference type="SAM" id="MobiDB-lite"/>
    </source>
</evidence>
<dbReference type="eggNOG" id="COG4889">
    <property type="taxonomic scope" value="Bacteria"/>
</dbReference>
<sequence>MTSMAVKIRRREHRRQKRVERVQAKRYREERERRERAQLERANRHISLLSPKVVGCPVMRRVKSIKQPYGGYIPSRTLAATVLGDGDETLSPDGDVSAILIGIAVDYLTRLLSGSSAEESFDISLRGAWIVGEAGYASSLLSEVRGLDDVSVRNAIRLAGYDVCFRAGPRGYKPVEDIWPDDATIGNVRTMVGRALAFLEQYGPKTVDGFTFEGGYTDVIVAGDGDFLTEDTLWDFKVSKRRPTSQHTLQLLVYWRMGLHSVHPEFQPIKYLGIFNPRLNTAYRIPVADIPQAVIDEVEQQVIGYW</sequence>
<dbReference type="GeneID" id="78126910"/>
<dbReference type="EMBL" id="JGZR01000016">
    <property type="protein sequence ID" value="KFI98850.1"/>
    <property type="molecule type" value="Genomic_DNA"/>
</dbReference>
<feature type="region of interest" description="Disordered" evidence="1">
    <location>
        <begin position="1"/>
        <end position="20"/>
    </location>
</feature>
<evidence type="ECO:0000313" key="2">
    <source>
        <dbReference type="EMBL" id="KFI98850.1"/>
    </source>
</evidence>
<evidence type="ECO:0008006" key="4">
    <source>
        <dbReference type="Google" id="ProtNLM"/>
    </source>
</evidence>
<evidence type="ECO:0000313" key="3">
    <source>
        <dbReference type="Proteomes" id="UP000029055"/>
    </source>
</evidence>
<gene>
    <name evidence="2" type="ORF">BISU_2052</name>
</gene>
<dbReference type="Proteomes" id="UP000029055">
    <property type="component" value="Unassembled WGS sequence"/>
</dbReference>
<reference evidence="2 3" key="1">
    <citation type="submission" date="2014-03" db="EMBL/GenBank/DDBJ databases">
        <title>Genomics of Bifidobacteria.</title>
        <authorList>
            <person name="Ventura M."/>
            <person name="Milani C."/>
            <person name="Lugli G.A."/>
        </authorList>
    </citation>
    <scope>NUCLEOTIDE SEQUENCE [LARGE SCALE GENOMIC DNA]</scope>
    <source>
        <strain evidence="2 3">LMG 11597</strain>
    </source>
</reference>
<name>A0A087DTK0_9BIFI</name>
<proteinExistence type="predicted"/>
<dbReference type="RefSeq" id="WP_024463918.1">
    <property type="nucleotide sequence ID" value="NZ_CP062939.1"/>
</dbReference>
<keyword evidence="3" id="KW-1185">Reference proteome</keyword>